<evidence type="ECO:0000313" key="3">
    <source>
        <dbReference type="RefSeq" id="XP_017768328.1"/>
    </source>
</evidence>
<sequence>MSYKKVGSLFLTEKGKTVSLWFMGSIGVGAFCAQYIPHTLLINKYVDVIHLYKNGIAVTLNSKLVERFNKALVYADVPDQDVKLYKPFAIFGFDISHVGMSFSKYGCQVGIPVNFNYVSADTVDKSTIKIKGESVAWSTDEAEQFLDSVVLSENAQIYAMAREIKMSQTFKLIVDAICGPLSVFVAYGSSVFLNGKFNLYPKPMGVRLVMYALVGTFTFGNYLFIKDFNQLYYESYVDKELKAKDPRLVEGAKEFYEKILRRNQALRTLMGSEGEDFYTVHGNENYSFRQRHLPLVQRLDFFKEKAQTEELN</sequence>
<keyword evidence="1" id="KW-1133">Transmembrane helix</keyword>
<evidence type="ECO:0000256" key="1">
    <source>
        <dbReference type="SAM" id="Phobius"/>
    </source>
</evidence>
<dbReference type="RefSeq" id="XP_017768328.1">
    <property type="nucleotide sequence ID" value="XM_017912839.1"/>
</dbReference>
<evidence type="ECO:0000313" key="2">
    <source>
        <dbReference type="Proteomes" id="UP000695000"/>
    </source>
</evidence>
<dbReference type="GeneID" id="108556643"/>
<protein>
    <submittedName>
        <fullName evidence="3">Transmembrane protein 177</fullName>
    </submittedName>
</protein>
<keyword evidence="1 3" id="KW-0812">Transmembrane</keyword>
<feature type="transmembrane region" description="Helical" evidence="1">
    <location>
        <begin position="172"/>
        <end position="193"/>
    </location>
</feature>
<organism evidence="2 3">
    <name type="scientific">Nicrophorus vespilloides</name>
    <name type="common">Boreal carrion beetle</name>
    <dbReference type="NCBI Taxonomy" id="110193"/>
    <lineage>
        <taxon>Eukaryota</taxon>
        <taxon>Metazoa</taxon>
        <taxon>Ecdysozoa</taxon>
        <taxon>Arthropoda</taxon>
        <taxon>Hexapoda</taxon>
        <taxon>Insecta</taxon>
        <taxon>Pterygota</taxon>
        <taxon>Neoptera</taxon>
        <taxon>Endopterygota</taxon>
        <taxon>Coleoptera</taxon>
        <taxon>Polyphaga</taxon>
        <taxon>Staphyliniformia</taxon>
        <taxon>Silphidae</taxon>
        <taxon>Nicrophorinae</taxon>
        <taxon>Nicrophorus</taxon>
    </lineage>
</organism>
<accession>A0ABM1M178</accession>
<feature type="transmembrane region" description="Helical" evidence="1">
    <location>
        <begin position="205"/>
        <end position="225"/>
    </location>
</feature>
<dbReference type="PANTHER" id="PTHR21824:SF4">
    <property type="entry name" value="TRANSMEMBRANE PROTEIN 177"/>
    <property type="match status" value="1"/>
</dbReference>
<name>A0ABM1M178_NICVS</name>
<keyword evidence="2" id="KW-1185">Reference proteome</keyword>
<gene>
    <name evidence="3" type="primary">LOC108556643</name>
</gene>
<keyword evidence="1" id="KW-0472">Membrane</keyword>
<feature type="transmembrane region" description="Helical" evidence="1">
    <location>
        <begin position="20"/>
        <end position="36"/>
    </location>
</feature>
<dbReference type="Proteomes" id="UP000695000">
    <property type="component" value="Unplaced"/>
</dbReference>
<dbReference type="PANTHER" id="PTHR21824">
    <property type="entry name" value="TRANSMEMBRANE PROTEIN 177"/>
    <property type="match status" value="1"/>
</dbReference>
<dbReference type="InterPro" id="IPR026620">
    <property type="entry name" value="TMEM177"/>
</dbReference>
<reference evidence="3" key="1">
    <citation type="submission" date="2025-08" db="UniProtKB">
        <authorList>
            <consortium name="RefSeq"/>
        </authorList>
    </citation>
    <scope>IDENTIFICATION</scope>
    <source>
        <tissue evidence="3">Whole Larva</tissue>
    </source>
</reference>
<proteinExistence type="predicted"/>